<dbReference type="InterPro" id="IPR043132">
    <property type="entry name" value="BCAT-like_C"/>
</dbReference>
<comment type="subunit">
    <text evidence="3">Homodimer.</text>
</comment>
<dbReference type="InterPro" id="IPR001544">
    <property type="entry name" value="Aminotrans_IV"/>
</dbReference>
<dbReference type="GO" id="GO:0005829">
    <property type="term" value="C:cytosol"/>
    <property type="evidence" value="ECO:0007669"/>
    <property type="project" value="TreeGrafter"/>
</dbReference>
<evidence type="ECO:0000256" key="10">
    <source>
        <dbReference type="NCBIfam" id="TIGR03461"/>
    </source>
</evidence>
<dbReference type="InterPro" id="IPR043131">
    <property type="entry name" value="BCAT-like_N"/>
</dbReference>
<dbReference type="InterPro" id="IPR036038">
    <property type="entry name" value="Aminotransferase-like"/>
</dbReference>
<evidence type="ECO:0000256" key="5">
    <source>
        <dbReference type="ARBA" id="ARBA00022909"/>
    </source>
</evidence>
<dbReference type="PANTHER" id="PTHR42743">
    <property type="entry name" value="AMINO-ACID AMINOTRANSFERASE"/>
    <property type="match status" value="1"/>
</dbReference>
<gene>
    <name evidence="11" type="primary">pabC</name>
    <name evidence="11" type="ORF">BEI_1251</name>
</gene>
<dbReference type="NCBIfam" id="TIGR03461">
    <property type="entry name" value="pabC_Proteo"/>
    <property type="match status" value="1"/>
</dbReference>
<dbReference type="Gene3D" id="3.30.470.10">
    <property type="match status" value="1"/>
</dbReference>
<protein>
    <recommendedName>
        <fullName evidence="8 10">Aminodeoxychorismate lyase</fullName>
        <ecNumber evidence="8 10">4.1.3.38</ecNumber>
    </recommendedName>
</protein>
<dbReference type="RefSeq" id="WP_227644601.1">
    <property type="nucleotide sequence ID" value="NZ_CP021435.1"/>
</dbReference>
<evidence type="ECO:0000313" key="11">
    <source>
        <dbReference type="EMBL" id="ATJ82238.1"/>
    </source>
</evidence>
<keyword evidence="5" id="KW-0289">Folate biosynthesis</keyword>
<name>A0A291P5U6_9GAMM</name>
<organism evidence="11 12">
    <name type="scientific">Halomonas beimenensis</name>
    <dbReference type="NCBI Taxonomy" id="475662"/>
    <lineage>
        <taxon>Bacteria</taxon>
        <taxon>Pseudomonadati</taxon>
        <taxon>Pseudomonadota</taxon>
        <taxon>Gammaproteobacteria</taxon>
        <taxon>Oceanospirillales</taxon>
        <taxon>Halomonadaceae</taxon>
        <taxon>Halomonas</taxon>
    </lineage>
</organism>
<dbReference type="EC" id="4.1.3.38" evidence="8 10"/>
<evidence type="ECO:0000256" key="1">
    <source>
        <dbReference type="ARBA" id="ARBA00001933"/>
    </source>
</evidence>
<comment type="cofactor">
    <cofactor evidence="1">
        <name>pyridoxal 5'-phosphate</name>
        <dbReference type="ChEBI" id="CHEBI:597326"/>
    </cofactor>
</comment>
<dbReference type="GO" id="GO:0046656">
    <property type="term" value="P:folic acid biosynthetic process"/>
    <property type="evidence" value="ECO:0007669"/>
    <property type="project" value="UniProtKB-KW"/>
</dbReference>
<evidence type="ECO:0000256" key="3">
    <source>
        <dbReference type="ARBA" id="ARBA00011738"/>
    </source>
</evidence>
<evidence type="ECO:0000256" key="9">
    <source>
        <dbReference type="ARBA" id="ARBA00049529"/>
    </source>
</evidence>
<dbReference type="InterPro" id="IPR050571">
    <property type="entry name" value="Class-IV_PLP-Dep_Aminotrnsfr"/>
</dbReference>
<dbReference type="EMBL" id="CP021435">
    <property type="protein sequence ID" value="ATJ82238.1"/>
    <property type="molecule type" value="Genomic_DNA"/>
</dbReference>
<dbReference type="GO" id="GO:0030170">
    <property type="term" value="F:pyridoxal phosphate binding"/>
    <property type="evidence" value="ECO:0007669"/>
    <property type="project" value="InterPro"/>
</dbReference>
<dbReference type="Proteomes" id="UP000219993">
    <property type="component" value="Chromosome"/>
</dbReference>
<dbReference type="AlphaFoldDB" id="A0A291P5U6"/>
<dbReference type="PANTHER" id="PTHR42743:SF2">
    <property type="entry name" value="AMINODEOXYCHORISMATE LYASE"/>
    <property type="match status" value="1"/>
</dbReference>
<proteinExistence type="inferred from homology"/>
<dbReference type="KEGG" id="hbe:BEI_1251"/>
<evidence type="ECO:0000256" key="8">
    <source>
        <dbReference type="ARBA" id="ARBA00035676"/>
    </source>
</evidence>
<accession>A0A291P5U6</accession>
<dbReference type="GO" id="GO:0008696">
    <property type="term" value="F:4-amino-4-deoxychorismate lyase activity"/>
    <property type="evidence" value="ECO:0007669"/>
    <property type="project" value="UniProtKB-UniRule"/>
</dbReference>
<dbReference type="InterPro" id="IPR017824">
    <property type="entry name" value="Aminodeoxychorismate_lyase_IV"/>
</dbReference>
<keyword evidence="4" id="KW-0663">Pyridoxal phosphate</keyword>
<dbReference type="Pfam" id="PF01063">
    <property type="entry name" value="Aminotran_4"/>
    <property type="match status" value="1"/>
</dbReference>
<evidence type="ECO:0000256" key="4">
    <source>
        <dbReference type="ARBA" id="ARBA00022898"/>
    </source>
</evidence>
<evidence type="ECO:0000256" key="2">
    <source>
        <dbReference type="ARBA" id="ARBA00009320"/>
    </source>
</evidence>
<evidence type="ECO:0000256" key="6">
    <source>
        <dbReference type="ARBA" id="ARBA00023239"/>
    </source>
</evidence>
<keyword evidence="6 11" id="KW-0456">Lyase</keyword>
<evidence type="ECO:0000313" key="12">
    <source>
        <dbReference type="Proteomes" id="UP000219993"/>
    </source>
</evidence>
<sequence>MSGTGDHSLARGLTPGEGVPFDDRGLAYGDGLFETVLVRDGVPQLWERHLGRLARVAAALGFPLPERETLEALPARAGEGLAVLKLVLTRGSGGRGYLAPEAPEPRLRWQVLPFSPDPARWWQGVAVRHCRLRLAVQPALAGLKHLNRLENVLARGEWRDPEVAEGLLCDAEGRLVEATCMNVFWWSDGGWQTPRLEGCGVAGTLREALLARGGIREVTAGPEVLDRVEALCLGNSVQGLWPVTRLDDTEGRPLARWTPTERHRTLQAEAHGLLGYPLQPDD</sequence>
<comment type="similarity">
    <text evidence="2">Belongs to the class-IV pyridoxal-phosphate-dependent aminotransferase family.</text>
</comment>
<reference evidence="11 12" key="1">
    <citation type="journal article" date="2017" name="Sci. Rep.">
        <title>Revealing the Saline Adaptation Strategies of the Halophilic Bacterium Halomonas beimenensis through High-throughput Omics and Transposon Mutagenesis Approaches.</title>
        <authorList>
            <person name="Chen Y.H."/>
            <person name="Lin S.S."/>
            <person name="Shyu Y.T."/>
        </authorList>
    </citation>
    <scope>NUCLEOTIDE SEQUENCE [LARGE SCALE GENOMIC DNA]</scope>
    <source>
        <strain evidence="11 12">NTU-111</strain>
    </source>
</reference>
<dbReference type="SUPFAM" id="SSF56752">
    <property type="entry name" value="D-aminoacid aminotransferase-like PLP-dependent enzymes"/>
    <property type="match status" value="1"/>
</dbReference>
<comment type="catalytic activity">
    <reaction evidence="9">
        <text>4-amino-4-deoxychorismate = 4-aminobenzoate + pyruvate + H(+)</text>
        <dbReference type="Rhea" id="RHEA:16201"/>
        <dbReference type="ChEBI" id="CHEBI:15361"/>
        <dbReference type="ChEBI" id="CHEBI:15378"/>
        <dbReference type="ChEBI" id="CHEBI:17836"/>
        <dbReference type="ChEBI" id="CHEBI:58406"/>
        <dbReference type="EC" id="4.1.3.38"/>
    </reaction>
</comment>
<comment type="pathway">
    <text evidence="7">Cofactor biosynthesis; tetrahydrofolate biosynthesis; 4-aminobenzoate from chorismate: step 2/2.</text>
</comment>
<keyword evidence="12" id="KW-1185">Reference proteome</keyword>
<dbReference type="Gene3D" id="3.20.10.10">
    <property type="entry name" value="D-amino Acid Aminotransferase, subunit A, domain 2"/>
    <property type="match status" value="1"/>
</dbReference>
<evidence type="ECO:0000256" key="7">
    <source>
        <dbReference type="ARBA" id="ARBA00035633"/>
    </source>
</evidence>
<dbReference type="GO" id="GO:0008153">
    <property type="term" value="P:4-aminobenzoate biosynthetic process"/>
    <property type="evidence" value="ECO:0007669"/>
    <property type="project" value="UniProtKB-UniRule"/>
</dbReference>